<dbReference type="HOGENOM" id="CLU_157228_0_0_0"/>
<dbReference type="Proteomes" id="UP000001366">
    <property type="component" value="Chromosome"/>
</dbReference>
<evidence type="ECO:0000256" key="2">
    <source>
        <dbReference type="ARBA" id="ARBA00022692"/>
    </source>
</evidence>
<feature type="domain" description="Lipopolysaccharide assembly protein A" evidence="7">
    <location>
        <begin position="28"/>
        <end position="88"/>
    </location>
</feature>
<evidence type="ECO:0000259" key="7">
    <source>
        <dbReference type="Pfam" id="PF06305"/>
    </source>
</evidence>
<evidence type="ECO:0000256" key="6">
    <source>
        <dbReference type="SAM" id="Phobius"/>
    </source>
</evidence>
<proteinExistence type="predicted"/>
<dbReference type="Pfam" id="PF06305">
    <property type="entry name" value="LapA_dom"/>
    <property type="match status" value="1"/>
</dbReference>
<reference evidence="8 9" key="1">
    <citation type="journal article" date="2009" name="J. Bacteriol.">
        <title>Complete and draft genome sequences of six members of the Aquificales.</title>
        <authorList>
            <person name="Reysenbach A.L."/>
            <person name="Hamamura N."/>
            <person name="Podar M."/>
            <person name="Griffiths E."/>
            <person name="Ferreira S."/>
            <person name="Hochstein R."/>
            <person name="Heidelberg J."/>
            <person name="Johnson J."/>
            <person name="Mead D."/>
            <person name="Pohorille A."/>
            <person name="Sarmiento M."/>
            <person name="Schweighofer K."/>
            <person name="Seshadri R."/>
            <person name="Voytek M.A."/>
        </authorList>
    </citation>
    <scope>NUCLEOTIDE SEQUENCE [LARGE SCALE GENOMIC DNA]</scope>
    <source>
        <strain evidence="9">DSM 14350 / EX-H1</strain>
    </source>
</reference>
<dbReference type="PaxDb" id="123214-PERMA_1751"/>
<evidence type="ECO:0000256" key="5">
    <source>
        <dbReference type="SAM" id="Coils"/>
    </source>
</evidence>
<name>C0QS69_PERMH</name>
<sequence length="133" mass="15256">MLNKIKLILWLIILLAVAYFVSMNTQPSISVNLLPTYKTPEIPLALVIIISVILGAVLILIFTITDWISFKIEKLKLKKEISSLEKSIKKCNEEKEKLNEEIKKYQKEIEDLKAKQNVTVKEITEEVKEDGSL</sequence>
<accession>C0QS69</accession>
<feature type="transmembrane region" description="Helical" evidence="6">
    <location>
        <begin position="7"/>
        <end position="24"/>
    </location>
</feature>
<protein>
    <submittedName>
        <fullName evidence="8">Conserved protein YrvD</fullName>
    </submittedName>
</protein>
<gene>
    <name evidence="8" type="ordered locus">PERMA_1751</name>
</gene>
<dbReference type="eggNOG" id="ENOG502ZTG4">
    <property type="taxonomic scope" value="Bacteria"/>
</dbReference>
<dbReference type="GO" id="GO:0005886">
    <property type="term" value="C:plasma membrane"/>
    <property type="evidence" value="ECO:0007669"/>
    <property type="project" value="InterPro"/>
</dbReference>
<dbReference type="OrthoDB" id="9935635at2"/>
<keyword evidence="5" id="KW-0175">Coiled coil</keyword>
<keyword evidence="4 6" id="KW-0472">Membrane</keyword>
<dbReference type="RefSeq" id="WP_012676146.1">
    <property type="nucleotide sequence ID" value="NC_012440.1"/>
</dbReference>
<dbReference type="InterPro" id="IPR010445">
    <property type="entry name" value="LapA_dom"/>
</dbReference>
<dbReference type="EMBL" id="CP001230">
    <property type="protein sequence ID" value="ACO03907.1"/>
    <property type="molecule type" value="Genomic_DNA"/>
</dbReference>
<dbReference type="KEGG" id="pmx:PERMA_1751"/>
<keyword evidence="1" id="KW-1003">Cell membrane</keyword>
<evidence type="ECO:0000256" key="1">
    <source>
        <dbReference type="ARBA" id="ARBA00022475"/>
    </source>
</evidence>
<dbReference type="AlphaFoldDB" id="C0QS69"/>
<feature type="transmembrane region" description="Helical" evidence="6">
    <location>
        <begin position="44"/>
        <end position="68"/>
    </location>
</feature>
<keyword evidence="2 6" id="KW-0812">Transmembrane</keyword>
<evidence type="ECO:0000313" key="9">
    <source>
        <dbReference type="Proteomes" id="UP000001366"/>
    </source>
</evidence>
<feature type="coiled-coil region" evidence="5">
    <location>
        <begin position="74"/>
        <end position="122"/>
    </location>
</feature>
<keyword evidence="3 6" id="KW-1133">Transmembrane helix</keyword>
<organism evidence="8 9">
    <name type="scientific">Persephonella marina (strain DSM 14350 / EX-H1)</name>
    <dbReference type="NCBI Taxonomy" id="123214"/>
    <lineage>
        <taxon>Bacteria</taxon>
        <taxon>Pseudomonadati</taxon>
        <taxon>Aquificota</taxon>
        <taxon>Aquificia</taxon>
        <taxon>Aquificales</taxon>
        <taxon>Hydrogenothermaceae</taxon>
        <taxon>Persephonella</taxon>
    </lineage>
</organism>
<dbReference type="STRING" id="123214.PERMA_1751"/>
<evidence type="ECO:0000313" key="8">
    <source>
        <dbReference type="EMBL" id="ACO03907.1"/>
    </source>
</evidence>
<keyword evidence="9" id="KW-1185">Reference proteome</keyword>
<evidence type="ECO:0000256" key="4">
    <source>
        <dbReference type="ARBA" id="ARBA00023136"/>
    </source>
</evidence>
<evidence type="ECO:0000256" key="3">
    <source>
        <dbReference type="ARBA" id="ARBA00022989"/>
    </source>
</evidence>